<evidence type="ECO:0000256" key="2">
    <source>
        <dbReference type="ARBA" id="ARBA00022801"/>
    </source>
</evidence>
<sequence length="197" mass="20435">MLASASPQRREILTELGVEFELRPTAAEELSEGDPIDVALANAVAKAQAGRAALTGGEGSSCVVLAADTVVALGGKIYGKPTDAEQAQRYLTDLSAEAHEVIGGIALIDVDGVVRTAVARTEVEFRPLAAEEIDAQIALGEWQERAGGYAIQLSGDQMVARIGPDRLNVVGLSILALGGLVQGLLPTGSDAPDRYTD</sequence>
<keyword evidence="2" id="KW-0378">Hydrolase</keyword>
<dbReference type="AlphaFoldDB" id="A0A6J6A260"/>
<dbReference type="NCBIfam" id="TIGR00172">
    <property type="entry name" value="maf"/>
    <property type="match status" value="1"/>
</dbReference>
<reference evidence="3" key="1">
    <citation type="submission" date="2020-05" db="EMBL/GenBank/DDBJ databases">
        <authorList>
            <person name="Chiriac C."/>
            <person name="Salcher M."/>
            <person name="Ghai R."/>
            <person name="Kavagutti S V."/>
        </authorList>
    </citation>
    <scope>NUCLEOTIDE SEQUENCE</scope>
</reference>
<dbReference type="Pfam" id="PF02545">
    <property type="entry name" value="Maf"/>
    <property type="match status" value="1"/>
</dbReference>
<dbReference type="InterPro" id="IPR029001">
    <property type="entry name" value="ITPase-like_fam"/>
</dbReference>
<dbReference type="EMBL" id="CAESAO010000198">
    <property type="protein sequence ID" value="CAB4347190.1"/>
    <property type="molecule type" value="Genomic_DNA"/>
</dbReference>
<dbReference type="InterPro" id="IPR003697">
    <property type="entry name" value="Maf-like"/>
</dbReference>
<name>A0A6J6A260_9ZZZZ</name>
<dbReference type="SUPFAM" id="SSF52972">
    <property type="entry name" value="ITPase-like"/>
    <property type="match status" value="1"/>
</dbReference>
<dbReference type="Gene3D" id="3.90.950.10">
    <property type="match status" value="1"/>
</dbReference>
<dbReference type="HAMAP" id="MF_00528">
    <property type="entry name" value="Maf"/>
    <property type="match status" value="1"/>
</dbReference>
<comment type="cofactor">
    <cofactor evidence="1">
        <name>a divalent metal cation</name>
        <dbReference type="ChEBI" id="CHEBI:60240"/>
    </cofactor>
</comment>
<accession>A0A6J6A260</accession>
<dbReference type="PIRSF" id="PIRSF006305">
    <property type="entry name" value="Maf"/>
    <property type="match status" value="1"/>
</dbReference>
<dbReference type="CDD" id="cd00555">
    <property type="entry name" value="Maf"/>
    <property type="match status" value="1"/>
</dbReference>
<gene>
    <name evidence="3" type="ORF">UFOPK3522_01601</name>
</gene>
<evidence type="ECO:0000313" key="3">
    <source>
        <dbReference type="EMBL" id="CAB4347190.1"/>
    </source>
</evidence>
<dbReference type="PANTHER" id="PTHR43213">
    <property type="entry name" value="BIFUNCTIONAL DTTP/UTP PYROPHOSPHATASE/METHYLTRANSFERASE PROTEIN-RELATED"/>
    <property type="match status" value="1"/>
</dbReference>
<organism evidence="3">
    <name type="scientific">freshwater metagenome</name>
    <dbReference type="NCBI Taxonomy" id="449393"/>
    <lineage>
        <taxon>unclassified sequences</taxon>
        <taxon>metagenomes</taxon>
        <taxon>ecological metagenomes</taxon>
    </lineage>
</organism>
<proteinExistence type="inferred from homology"/>
<evidence type="ECO:0000256" key="1">
    <source>
        <dbReference type="ARBA" id="ARBA00001968"/>
    </source>
</evidence>
<dbReference type="GO" id="GO:0047429">
    <property type="term" value="F:nucleoside triphosphate diphosphatase activity"/>
    <property type="evidence" value="ECO:0007669"/>
    <property type="project" value="InterPro"/>
</dbReference>
<protein>
    <submittedName>
        <fullName evidence="3">Unannotated protein</fullName>
    </submittedName>
</protein>
<dbReference type="PANTHER" id="PTHR43213:SF5">
    <property type="entry name" value="BIFUNCTIONAL DTTP_UTP PYROPHOSPHATASE_METHYLTRANSFERASE PROTEIN-RELATED"/>
    <property type="match status" value="1"/>
</dbReference>